<sequence length="179" mass="19753">MHHHNRHTEPNRTLSHALTDIISLSASSHTARLFSPLSLSSLTHCLLPPRGPLEEGRRGRGRRRGCVSLYCSISNIHIDHFSFLSLSLSLCFCAVLSSAPAADLLQDRCRTRAASKVHRVSVDRLMRDNVQRTSCILPDQQSSLLPVARRLSRERGGRSAGRLAALEMASSSQSHQAQV</sequence>
<organism evidence="1 2">
    <name type="scientific">Trametes coccinea (strain BRFM310)</name>
    <name type="common">Pycnoporus coccineus</name>
    <dbReference type="NCBI Taxonomy" id="1353009"/>
    <lineage>
        <taxon>Eukaryota</taxon>
        <taxon>Fungi</taxon>
        <taxon>Dikarya</taxon>
        <taxon>Basidiomycota</taxon>
        <taxon>Agaricomycotina</taxon>
        <taxon>Agaricomycetes</taxon>
        <taxon>Polyporales</taxon>
        <taxon>Polyporaceae</taxon>
        <taxon>Trametes</taxon>
    </lineage>
</organism>
<reference evidence="1 2" key="1">
    <citation type="journal article" date="2015" name="Biotechnol. Biofuels">
        <title>Enhanced degradation of softwood versus hardwood by the white-rot fungus Pycnoporus coccineus.</title>
        <authorList>
            <person name="Couturier M."/>
            <person name="Navarro D."/>
            <person name="Chevret D."/>
            <person name="Henrissat B."/>
            <person name="Piumi F."/>
            <person name="Ruiz-Duenas F.J."/>
            <person name="Martinez A.T."/>
            <person name="Grigoriev I.V."/>
            <person name="Riley R."/>
            <person name="Lipzen A."/>
            <person name="Berrin J.G."/>
            <person name="Master E.R."/>
            <person name="Rosso M.N."/>
        </authorList>
    </citation>
    <scope>NUCLEOTIDE SEQUENCE [LARGE SCALE GENOMIC DNA]</scope>
    <source>
        <strain evidence="1 2">BRFM310</strain>
    </source>
</reference>
<keyword evidence="2" id="KW-1185">Reference proteome</keyword>
<accession>A0A1Y2IGE1</accession>
<dbReference type="EMBL" id="KZ084120">
    <property type="protein sequence ID" value="OSD00205.1"/>
    <property type="molecule type" value="Genomic_DNA"/>
</dbReference>
<gene>
    <name evidence="1" type="ORF">PYCCODRAFT_707896</name>
</gene>
<dbReference type="Proteomes" id="UP000193067">
    <property type="component" value="Unassembled WGS sequence"/>
</dbReference>
<dbReference type="AlphaFoldDB" id="A0A1Y2IGE1"/>
<name>A0A1Y2IGE1_TRAC3</name>
<evidence type="ECO:0000313" key="2">
    <source>
        <dbReference type="Proteomes" id="UP000193067"/>
    </source>
</evidence>
<proteinExistence type="predicted"/>
<evidence type="ECO:0000313" key="1">
    <source>
        <dbReference type="EMBL" id="OSD00205.1"/>
    </source>
</evidence>
<protein>
    <submittedName>
        <fullName evidence="1">Uncharacterized protein</fullName>
    </submittedName>
</protein>